<organism evidence="9 10">
    <name type="scientific">Methylophaga thalassica</name>
    <dbReference type="NCBI Taxonomy" id="40223"/>
    <lineage>
        <taxon>Bacteria</taxon>
        <taxon>Pseudomonadati</taxon>
        <taxon>Pseudomonadota</taxon>
        <taxon>Gammaproteobacteria</taxon>
        <taxon>Thiotrichales</taxon>
        <taxon>Piscirickettsiaceae</taxon>
        <taxon>Methylophaga</taxon>
    </lineage>
</organism>
<comment type="function">
    <text evidence="7">Catalyzes the N-acylation of UDP-3-O-acylglucosamine using 3-hydroxyacyl-ACP as the acyl donor. Is involved in the biosynthesis of lipid A, a phosphorylated glycolipid that anchors the lipopolysaccharide to the outer membrane of the cell.</text>
</comment>
<evidence type="ECO:0000313" key="9">
    <source>
        <dbReference type="EMBL" id="GLP98300.1"/>
    </source>
</evidence>
<dbReference type="InterPro" id="IPR011004">
    <property type="entry name" value="Trimer_LpxA-like_sf"/>
</dbReference>
<evidence type="ECO:0000256" key="2">
    <source>
        <dbReference type="ARBA" id="ARBA00022556"/>
    </source>
</evidence>
<evidence type="ECO:0000313" key="10">
    <source>
        <dbReference type="Proteomes" id="UP001161423"/>
    </source>
</evidence>
<evidence type="ECO:0000256" key="7">
    <source>
        <dbReference type="HAMAP-Rule" id="MF_00523"/>
    </source>
</evidence>
<feature type="active site" description="Proton acceptor" evidence="7">
    <location>
        <position position="238"/>
    </location>
</feature>
<dbReference type="CDD" id="cd03352">
    <property type="entry name" value="LbH_LpxD"/>
    <property type="match status" value="1"/>
</dbReference>
<reference evidence="9" key="2">
    <citation type="submission" date="2023-01" db="EMBL/GenBank/DDBJ databases">
        <title>Draft genome sequence of Methylophaga thalassica strain NBRC 102424.</title>
        <authorList>
            <person name="Sun Q."/>
            <person name="Mori K."/>
        </authorList>
    </citation>
    <scope>NUCLEOTIDE SEQUENCE</scope>
    <source>
        <strain evidence="9">NBRC 102424</strain>
    </source>
</reference>
<evidence type="ECO:0000256" key="4">
    <source>
        <dbReference type="ARBA" id="ARBA00022737"/>
    </source>
</evidence>
<dbReference type="RefSeq" id="WP_284722120.1">
    <property type="nucleotide sequence ID" value="NZ_BSND01000003.1"/>
</dbReference>
<keyword evidence="2 7" id="KW-0441">Lipid A biosynthesis</keyword>
<dbReference type="InterPro" id="IPR020573">
    <property type="entry name" value="UDP_GlcNAc_AcTrfase_non-rep"/>
</dbReference>
<dbReference type="InterPro" id="IPR001451">
    <property type="entry name" value="Hexapep"/>
</dbReference>
<dbReference type="HAMAP" id="MF_00523">
    <property type="entry name" value="LpxD"/>
    <property type="match status" value="1"/>
</dbReference>
<dbReference type="Proteomes" id="UP001161423">
    <property type="component" value="Unassembled WGS sequence"/>
</dbReference>
<dbReference type="InterPro" id="IPR018357">
    <property type="entry name" value="Hexapep_transf_CS"/>
</dbReference>
<dbReference type="PANTHER" id="PTHR43378:SF2">
    <property type="entry name" value="UDP-3-O-ACYLGLUCOSAMINE N-ACYLTRANSFERASE 1, MITOCHONDRIAL-RELATED"/>
    <property type="match status" value="1"/>
</dbReference>
<evidence type="ECO:0000259" key="8">
    <source>
        <dbReference type="Pfam" id="PF04613"/>
    </source>
</evidence>
<dbReference type="InterPro" id="IPR007691">
    <property type="entry name" value="LpxD"/>
</dbReference>
<keyword evidence="10" id="KW-1185">Reference proteome</keyword>
<evidence type="ECO:0000256" key="6">
    <source>
        <dbReference type="ARBA" id="ARBA00023315"/>
    </source>
</evidence>
<dbReference type="Gene3D" id="1.20.5.170">
    <property type="match status" value="1"/>
</dbReference>
<dbReference type="Pfam" id="PF04613">
    <property type="entry name" value="LpxD"/>
    <property type="match status" value="1"/>
</dbReference>
<name>A0ABQ5TTY1_9GAMM</name>
<comment type="pathway">
    <text evidence="7">Bacterial outer membrane biogenesis; LPS lipid A biosynthesis.</text>
</comment>
<keyword evidence="4 7" id="KW-0677">Repeat</keyword>
<proteinExistence type="inferred from homology"/>
<keyword evidence="3 7" id="KW-0808">Transferase</keyword>
<sequence>MSLTLAQIAEYINGSVIGDANYSVSSVGTLSNADSSQLSFLSNPKYKKFLNQSRAGAIIVLKGMAQYVTTNAIEVDDPYVAYAKAASQLHPTEKKLPGIHPSASIDPSAKIGANVCIGANVVIEQAVIIEDDVVIGPGCVIEHDVIIRKAANLRPNVTLCFGVMIGERTIIHPGVVIGADGFGIANDNGHWIKVPQVGSVNIGNDVEIGANTTIDRGAIDDTVIADGVKLDNQIQIGHNVTIGKHSVIAGCTGIAGSTSIGEYCAIGGGTGMAGHINIASGVQLTGMSMVTKSINEAGIYSSGIPVEPAKQWHKNVIRYRQMDKLFDRVKQLEEKTKD</sequence>
<evidence type="ECO:0000256" key="5">
    <source>
        <dbReference type="ARBA" id="ARBA00023098"/>
    </source>
</evidence>
<keyword evidence="5 7" id="KW-0443">Lipid metabolism</keyword>
<accession>A0ABQ5TTY1</accession>
<dbReference type="Gene3D" id="3.40.1390.10">
    <property type="entry name" value="MurE/MurF, N-terminal domain"/>
    <property type="match status" value="1"/>
</dbReference>
<protein>
    <recommendedName>
        <fullName evidence="7">UDP-3-O-acylglucosamine N-acyltransferase</fullName>
        <ecNumber evidence="7">2.3.1.191</ecNumber>
    </recommendedName>
</protein>
<dbReference type="NCBIfam" id="TIGR01853">
    <property type="entry name" value="lipid_A_lpxD"/>
    <property type="match status" value="1"/>
</dbReference>
<keyword evidence="1 7" id="KW-0444">Lipid biosynthesis</keyword>
<evidence type="ECO:0000256" key="1">
    <source>
        <dbReference type="ARBA" id="ARBA00022516"/>
    </source>
</evidence>
<dbReference type="NCBIfam" id="NF002060">
    <property type="entry name" value="PRK00892.1"/>
    <property type="match status" value="1"/>
</dbReference>
<comment type="caution">
    <text evidence="9">The sequence shown here is derived from an EMBL/GenBank/DDBJ whole genome shotgun (WGS) entry which is preliminary data.</text>
</comment>
<comment type="catalytic activity">
    <reaction evidence="7">
        <text>a UDP-3-O-[(3R)-3-hydroxyacyl]-alpha-D-glucosamine + a (3R)-hydroxyacyl-[ACP] = a UDP-2-N,3-O-bis[(3R)-3-hydroxyacyl]-alpha-D-glucosamine + holo-[ACP] + H(+)</text>
        <dbReference type="Rhea" id="RHEA:53836"/>
        <dbReference type="Rhea" id="RHEA-COMP:9685"/>
        <dbReference type="Rhea" id="RHEA-COMP:9945"/>
        <dbReference type="ChEBI" id="CHEBI:15378"/>
        <dbReference type="ChEBI" id="CHEBI:64479"/>
        <dbReference type="ChEBI" id="CHEBI:78827"/>
        <dbReference type="ChEBI" id="CHEBI:137740"/>
        <dbReference type="ChEBI" id="CHEBI:137748"/>
        <dbReference type="EC" id="2.3.1.191"/>
    </reaction>
</comment>
<dbReference type="SUPFAM" id="SSF51161">
    <property type="entry name" value="Trimeric LpxA-like enzymes"/>
    <property type="match status" value="1"/>
</dbReference>
<dbReference type="Gene3D" id="2.160.10.10">
    <property type="entry name" value="Hexapeptide repeat proteins"/>
    <property type="match status" value="1"/>
</dbReference>
<feature type="domain" description="UDP-3-O-[3-hydroxymyristoyl] glucosamine N-acyltransferase non-repeat region" evidence="8">
    <location>
        <begin position="22"/>
        <end position="86"/>
    </location>
</feature>
<comment type="subunit">
    <text evidence="7">Homotrimer.</text>
</comment>
<keyword evidence="6 7" id="KW-0012">Acyltransferase</keyword>
<dbReference type="EMBL" id="BSND01000003">
    <property type="protein sequence ID" value="GLP98300.1"/>
    <property type="molecule type" value="Genomic_DNA"/>
</dbReference>
<dbReference type="Pfam" id="PF00132">
    <property type="entry name" value="Hexapep"/>
    <property type="match status" value="2"/>
</dbReference>
<evidence type="ECO:0000256" key="3">
    <source>
        <dbReference type="ARBA" id="ARBA00022679"/>
    </source>
</evidence>
<dbReference type="PANTHER" id="PTHR43378">
    <property type="entry name" value="UDP-3-O-ACYLGLUCOSAMINE N-ACYLTRANSFERASE"/>
    <property type="match status" value="1"/>
</dbReference>
<reference evidence="9" key="1">
    <citation type="journal article" date="2014" name="Int. J. Syst. Evol. Microbiol.">
        <title>Complete genome of a new Firmicutes species belonging to the dominant human colonic microbiota ('Ruminococcus bicirculans') reveals two chromosomes and a selective capacity to utilize plant glucans.</title>
        <authorList>
            <consortium name="NISC Comparative Sequencing Program"/>
            <person name="Wegmann U."/>
            <person name="Louis P."/>
            <person name="Goesmann A."/>
            <person name="Henrissat B."/>
            <person name="Duncan S.H."/>
            <person name="Flint H.J."/>
        </authorList>
    </citation>
    <scope>NUCLEOTIDE SEQUENCE</scope>
    <source>
        <strain evidence="9">NBRC 102424</strain>
    </source>
</reference>
<gene>
    <name evidence="7 9" type="primary">lpxD</name>
    <name evidence="9" type="ORF">GCM10007891_01540</name>
</gene>
<dbReference type="PROSITE" id="PS00101">
    <property type="entry name" value="HEXAPEP_TRANSFERASES"/>
    <property type="match status" value="1"/>
</dbReference>
<comment type="similarity">
    <text evidence="7">Belongs to the transferase hexapeptide repeat family. LpxD subfamily.</text>
</comment>
<dbReference type="EC" id="2.3.1.191" evidence="7"/>